<dbReference type="RefSeq" id="XP_008073543.1">
    <property type="nucleotide sequence ID" value="XM_008075352.1"/>
</dbReference>
<gene>
    <name evidence="2" type="ORF">VCUG_00522</name>
</gene>
<proteinExistence type="predicted"/>
<dbReference type="Proteomes" id="UP000011081">
    <property type="component" value="Unassembled WGS sequence"/>
</dbReference>
<protein>
    <submittedName>
        <fullName evidence="2">Uncharacterized protein</fullName>
    </submittedName>
</protein>
<feature type="region of interest" description="Disordered" evidence="1">
    <location>
        <begin position="55"/>
        <end position="111"/>
    </location>
</feature>
<evidence type="ECO:0000256" key="1">
    <source>
        <dbReference type="SAM" id="MobiDB-lite"/>
    </source>
</evidence>
<feature type="compositionally biased region" description="Basic and acidic residues" evidence="1">
    <location>
        <begin position="55"/>
        <end position="69"/>
    </location>
</feature>
<organism evidence="2 3">
    <name type="scientific">Vavraia culicis (isolate floridensis)</name>
    <name type="common">Microsporidian parasite</name>
    <dbReference type="NCBI Taxonomy" id="948595"/>
    <lineage>
        <taxon>Eukaryota</taxon>
        <taxon>Fungi</taxon>
        <taxon>Fungi incertae sedis</taxon>
        <taxon>Microsporidia</taxon>
        <taxon>Pleistophoridae</taxon>
        <taxon>Vavraia</taxon>
    </lineage>
</organism>
<evidence type="ECO:0000313" key="3">
    <source>
        <dbReference type="Proteomes" id="UP000011081"/>
    </source>
</evidence>
<dbReference type="AlphaFoldDB" id="L2GWE1"/>
<reference evidence="3" key="1">
    <citation type="submission" date="2011-03" db="EMBL/GenBank/DDBJ databases">
        <title>The genome sequence of Vavraia culicis strain floridensis.</title>
        <authorList>
            <consortium name="The Broad Institute Genome Sequencing Platform"/>
            <person name="Cuomo C."/>
            <person name="Becnel J."/>
            <person name="Sanscrainte N."/>
            <person name="Young S.K."/>
            <person name="Zeng Q."/>
            <person name="Gargeya S."/>
            <person name="Fitzgerald M."/>
            <person name="Haas B."/>
            <person name="Abouelleil A."/>
            <person name="Alvarado L."/>
            <person name="Arachchi H.M."/>
            <person name="Berlin A."/>
            <person name="Chapman S.B."/>
            <person name="Gearin G."/>
            <person name="Goldberg J."/>
            <person name="Griggs A."/>
            <person name="Gujja S."/>
            <person name="Hansen M."/>
            <person name="Heiman D."/>
            <person name="Howarth C."/>
            <person name="Larimer J."/>
            <person name="Lui A."/>
            <person name="MacDonald P.J.P."/>
            <person name="McCowen C."/>
            <person name="Montmayeur A."/>
            <person name="Murphy C."/>
            <person name="Neiman D."/>
            <person name="Pearson M."/>
            <person name="Priest M."/>
            <person name="Roberts A."/>
            <person name="Saif S."/>
            <person name="Shea T."/>
            <person name="Sisk P."/>
            <person name="Stolte C."/>
            <person name="Sykes S."/>
            <person name="Wortman J."/>
            <person name="Nusbaum C."/>
            <person name="Birren B."/>
        </authorList>
    </citation>
    <scope>NUCLEOTIDE SEQUENCE [LARGE SCALE GENOMIC DNA]</scope>
    <source>
        <strain evidence="3">floridensis</strain>
    </source>
</reference>
<dbReference type="VEuPathDB" id="MicrosporidiaDB:VCUG_00522"/>
<accession>L2GWE1</accession>
<keyword evidence="3" id="KW-1185">Reference proteome</keyword>
<dbReference type="InParanoid" id="L2GWE1"/>
<sequence>MAHVPDRSKIFKEAFKKMINETFKDKERINRLMADKESVNSSCMFSEVRMGTECEHGLGCEKDGDRLGDENGENDENNNENENGENNNENDENNNENDENDENNSVIYNNPTNHITSTNLITILKHNLSQSFKTLTIHSNTAPSLSNLSNLINQHIINRRDIRNEEYIREVFSSYSAQHKRVLVSRLSAMIEDMKGRVVRMKERVSDSSERMRRVDDERSRVGERYVGMYKRFSDVMM</sequence>
<name>L2GWE1_VAVCU</name>
<feature type="compositionally biased region" description="Acidic residues" evidence="1">
    <location>
        <begin position="70"/>
        <end position="102"/>
    </location>
</feature>
<dbReference type="EMBL" id="GL877409">
    <property type="protein sequence ID" value="ELA47939.1"/>
    <property type="molecule type" value="Genomic_DNA"/>
</dbReference>
<evidence type="ECO:0000313" key="2">
    <source>
        <dbReference type="EMBL" id="ELA47939.1"/>
    </source>
</evidence>
<dbReference type="HOGENOM" id="CLU_1166615_0_0_1"/>
<dbReference type="GeneID" id="19878409"/>
<dbReference type="OrthoDB" id="2194473at2759"/>